<protein>
    <submittedName>
        <fullName evidence="2">Uncharacterized protein</fullName>
    </submittedName>
</protein>
<dbReference type="EMBL" id="JAGEOK010000007">
    <property type="protein sequence ID" value="MBO2438288.1"/>
    <property type="molecule type" value="Genomic_DNA"/>
</dbReference>
<comment type="caution">
    <text evidence="2">The sequence shown here is derived from an EMBL/GenBank/DDBJ whole genome shotgun (WGS) entry which is preliminary data.</text>
</comment>
<gene>
    <name evidence="2" type="ORF">J4557_12250</name>
</gene>
<organism evidence="2 3">
    <name type="scientific">Actinomadura nitritigenes</name>
    <dbReference type="NCBI Taxonomy" id="134602"/>
    <lineage>
        <taxon>Bacteria</taxon>
        <taxon>Bacillati</taxon>
        <taxon>Actinomycetota</taxon>
        <taxon>Actinomycetes</taxon>
        <taxon>Streptosporangiales</taxon>
        <taxon>Thermomonosporaceae</taxon>
        <taxon>Actinomadura</taxon>
    </lineage>
</organism>
<evidence type="ECO:0000313" key="2">
    <source>
        <dbReference type="EMBL" id="MBO2438288.1"/>
    </source>
</evidence>
<sequence length="57" mass="6242">MSGHDVPPGWEHGRPVIPPGEEWLPEEFHARREGARVGNVLETDGAAAAADAERRTR</sequence>
<feature type="region of interest" description="Disordered" evidence="1">
    <location>
        <begin position="35"/>
        <end position="57"/>
    </location>
</feature>
<accession>A0ABS3QWD2</accession>
<proteinExistence type="predicted"/>
<evidence type="ECO:0000256" key="1">
    <source>
        <dbReference type="SAM" id="MobiDB-lite"/>
    </source>
</evidence>
<name>A0ABS3QWD2_9ACTN</name>
<evidence type="ECO:0000313" key="3">
    <source>
        <dbReference type="Proteomes" id="UP000666915"/>
    </source>
</evidence>
<dbReference type="Proteomes" id="UP000666915">
    <property type="component" value="Unassembled WGS sequence"/>
</dbReference>
<reference evidence="2 3" key="1">
    <citation type="submission" date="2021-03" db="EMBL/GenBank/DDBJ databases">
        <authorList>
            <person name="Kanchanasin P."/>
            <person name="Saeng-In P."/>
            <person name="Phongsopitanun W."/>
            <person name="Yuki M."/>
            <person name="Kudo T."/>
            <person name="Ohkuma M."/>
            <person name="Tanasupawat S."/>
        </authorList>
    </citation>
    <scope>NUCLEOTIDE SEQUENCE [LARGE SCALE GENOMIC DNA]</scope>
    <source>
        <strain evidence="2 3">L46</strain>
    </source>
</reference>
<keyword evidence="3" id="KW-1185">Reference proteome</keyword>
<dbReference type="RefSeq" id="WP_208266621.1">
    <property type="nucleotide sequence ID" value="NZ_BAAAGM010000153.1"/>
</dbReference>
<feature type="region of interest" description="Disordered" evidence="1">
    <location>
        <begin position="1"/>
        <end position="22"/>
    </location>
</feature>